<name>A0A224XZ03_9HEMI</name>
<evidence type="ECO:0000313" key="1">
    <source>
        <dbReference type="EMBL" id="JAW13850.1"/>
    </source>
</evidence>
<accession>A0A224XZ03</accession>
<protein>
    <submittedName>
        <fullName evidence="1">Putative secreted protein</fullName>
    </submittedName>
</protein>
<reference evidence="1" key="1">
    <citation type="journal article" date="2018" name="PLoS Negl. Trop. Dis.">
        <title>An insight into the salivary gland and fat body transcriptome of Panstrongylus lignarius (Hemiptera: Heteroptera), the main vector of Chagas disease in Peru.</title>
        <authorList>
            <person name="Nevoa J.C."/>
            <person name="Mendes M.T."/>
            <person name="da Silva M.V."/>
            <person name="Soares S.C."/>
            <person name="Oliveira C.J.F."/>
            <person name="Ribeiro J.M.C."/>
        </authorList>
    </citation>
    <scope>NUCLEOTIDE SEQUENCE</scope>
</reference>
<dbReference type="EMBL" id="GFTR01002576">
    <property type="protein sequence ID" value="JAW13850.1"/>
    <property type="molecule type" value="Transcribed_RNA"/>
</dbReference>
<dbReference type="AlphaFoldDB" id="A0A224XZ03"/>
<proteinExistence type="predicted"/>
<sequence length="153" mass="17121">MEILILDVILNVSLIQTVVTTKPALITNASILVPVRAASMLFVLVSIIYQSAIAQINTPVTLLSLVIQSIQHCHQVWVIQETRVILRHVVLTVVALYRIKVLLYAHAYQVIRVCLLFASLNVSLVQNVYLTKHVLIKSVLTRVLDYAVLEQNA</sequence>
<organism evidence="1">
    <name type="scientific">Panstrongylus lignarius</name>
    <dbReference type="NCBI Taxonomy" id="156445"/>
    <lineage>
        <taxon>Eukaryota</taxon>
        <taxon>Metazoa</taxon>
        <taxon>Ecdysozoa</taxon>
        <taxon>Arthropoda</taxon>
        <taxon>Hexapoda</taxon>
        <taxon>Insecta</taxon>
        <taxon>Pterygota</taxon>
        <taxon>Neoptera</taxon>
        <taxon>Paraneoptera</taxon>
        <taxon>Hemiptera</taxon>
        <taxon>Heteroptera</taxon>
        <taxon>Panheteroptera</taxon>
        <taxon>Cimicomorpha</taxon>
        <taxon>Reduviidae</taxon>
        <taxon>Triatominae</taxon>
        <taxon>Panstrongylus</taxon>
    </lineage>
</organism>